<feature type="region of interest" description="Disordered" evidence="8">
    <location>
        <begin position="712"/>
        <end position="865"/>
    </location>
</feature>
<feature type="compositionally biased region" description="Polar residues" evidence="8">
    <location>
        <begin position="2190"/>
        <end position="2225"/>
    </location>
</feature>
<evidence type="ECO:0000256" key="4">
    <source>
        <dbReference type="ARBA" id="ARBA00022737"/>
    </source>
</evidence>
<feature type="region of interest" description="Disordered" evidence="8">
    <location>
        <begin position="238"/>
        <end position="298"/>
    </location>
</feature>
<dbReference type="InterPro" id="IPR047542">
    <property type="entry name" value="Rcat_RBR_RNF31-like"/>
</dbReference>
<proteinExistence type="inferred from homology"/>
<feature type="compositionally biased region" description="Polar residues" evidence="8">
    <location>
        <begin position="1865"/>
        <end position="1892"/>
    </location>
</feature>
<feature type="region of interest" description="Disordered" evidence="8">
    <location>
        <begin position="412"/>
        <end position="446"/>
    </location>
</feature>
<feature type="compositionally biased region" description="Polar residues" evidence="8">
    <location>
        <begin position="1910"/>
        <end position="1932"/>
    </location>
</feature>
<feature type="compositionally biased region" description="Polar residues" evidence="8">
    <location>
        <begin position="1040"/>
        <end position="1084"/>
    </location>
</feature>
<dbReference type="GO" id="GO:0008270">
    <property type="term" value="F:zinc ion binding"/>
    <property type="evidence" value="ECO:0007669"/>
    <property type="project" value="UniProtKB-KW"/>
</dbReference>
<feature type="compositionally biased region" description="Basic and acidic residues" evidence="8">
    <location>
        <begin position="2021"/>
        <end position="2037"/>
    </location>
</feature>
<gene>
    <name evidence="10" type="ORF">TCMB3V08_LOCUS4826</name>
</gene>
<dbReference type="SMART" id="SM00547">
    <property type="entry name" value="ZnF_RBZ"/>
    <property type="match status" value="1"/>
</dbReference>
<keyword evidence="5" id="KW-0863">Zinc-finger</keyword>
<dbReference type="InterPro" id="IPR032065">
    <property type="entry name" value="RNF31-UBA"/>
</dbReference>
<dbReference type="InterPro" id="IPR047543">
    <property type="entry name" value="Bbox1_RNF31-like"/>
</dbReference>
<feature type="region of interest" description="Disordered" evidence="8">
    <location>
        <begin position="478"/>
        <end position="589"/>
    </location>
</feature>
<dbReference type="Gene3D" id="6.10.140.1100">
    <property type="match status" value="1"/>
</dbReference>
<protein>
    <submittedName>
        <fullName evidence="10">(California timema) hypothetical protein</fullName>
    </submittedName>
</protein>
<organism evidence="10">
    <name type="scientific">Timema californicum</name>
    <name type="common">California timema</name>
    <name type="synonym">Walking stick</name>
    <dbReference type="NCBI Taxonomy" id="61474"/>
    <lineage>
        <taxon>Eukaryota</taxon>
        <taxon>Metazoa</taxon>
        <taxon>Ecdysozoa</taxon>
        <taxon>Arthropoda</taxon>
        <taxon>Hexapoda</taxon>
        <taxon>Insecta</taxon>
        <taxon>Pterygota</taxon>
        <taxon>Neoptera</taxon>
        <taxon>Polyneoptera</taxon>
        <taxon>Phasmatodea</taxon>
        <taxon>Timematodea</taxon>
        <taxon>Timematoidea</taxon>
        <taxon>Timematidae</taxon>
        <taxon>Timema</taxon>
    </lineage>
</organism>
<feature type="region of interest" description="Disordered" evidence="8">
    <location>
        <begin position="1811"/>
        <end position="1830"/>
    </location>
</feature>
<feature type="compositionally biased region" description="Basic and acidic residues" evidence="8">
    <location>
        <begin position="2385"/>
        <end position="2396"/>
    </location>
</feature>
<feature type="compositionally biased region" description="Polar residues" evidence="8">
    <location>
        <begin position="2067"/>
        <end position="2078"/>
    </location>
</feature>
<keyword evidence="3" id="KW-0479">Metal-binding</keyword>
<feature type="domain" description="RING-type" evidence="9">
    <location>
        <begin position="2426"/>
        <end position="2665"/>
    </location>
</feature>
<dbReference type="Pfam" id="PF18091">
    <property type="entry name" value="E3_UbLigase_RBR"/>
    <property type="match status" value="2"/>
</dbReference>
<dbReference type="PANTHER" id="PTHR16004:SF2">
    <property type="entry name" value="E3 UBIQUITIN-PROTEIN LIGASE LUBEL"/>
    <property type="match status" value="1"/>
</dbReference>
<dbReference type="Gene3D" id="1.10.8.10">
    <property type="entry name" value="DNA helicase RuvA subunit, C-terminal domain"/>
    <property type="match status" value="1"/>
</dbReference>
<feature type="compositionally biased region" description="Low complexity" evidence="8">
    <location>
        <begin position="2368"/>
        <end position="2379"/>
    </location>
</feature>
<dbReference type="GO" id="GO:0070530">
    <property type="term" value="F:K63-linked polyubiquitin modification-dependent protein binding"/>
    <property type="evidence" value="ECO:0007669"/>
    <property type="project" value="TreeGrafter"/>
</dbReference>
<dbReference type="GO" id="GO:0036435">
    <property type="term" value="F:K48-linked polyubiquitin modification-dependent protein binding"/>
    <property type="evidence" value="ECO:0007669"/>
    <property type="project" value="TreeGrafter"/>
</dbReference>
<feature type="compositionally biased region" description="Polar residues" evidence="8">
    <location>
        <begin position="1097"/>
        <end position="1106"/>
    </location>
</feature>
<evidence type="ECO:0000313" key="10">
    <source>
        <dbReference type="EMBL" id="CAD7572172.1"/>
    </source>
</evidence>
<evidence type="ECO:0000256" key="1">
    <source>
        <dbReference type="ARBA" id="ARBA00008278"/>
    </source>
</evidence>
<dbReference type="SMART" id="SM00647">
    <property type="entry name" value="IBR"/>
    <property type="match status" value="2"/>
</dbReference>
<feature type="region of interest" description="Disordered" evidence="8">
    <location>
        <begin position="1975"/>
        <end position="2005"/>
    </location>
</feature>
<feature type="region of interest" description="Disordered" evidence="8">
    <location>
        <begin position="336"/>
        <end position="400"/>
    </location>
</feature>
<feature type="compositionally biased region" description="Polar residues" evidence="8">
    <location>
        <begin position="916"/>
        <end position="925"/>
    </location>
</feature>
<feature type="compositionally biased region" description="Basic and acidic residues" evidence="8">
    <location>
        <begin position="2103"/>
        <end position="2123"/>
    </location>
</feature>
<feature type="compositionally biased region" description="Low complexity" evidence="8">
    <location>
        <begin position="742"/>
        <end position="754"/>
    </location>
</feature>
<reference evidence="10" key="1">
    <citation type="submission" date="2020-11" db="EMBL/GenBank/DDBJ databases">
        <authorList>
            <person name="Tran Van P."/>
        </authorList>
    </citation>
    <scope>NUCLEOTIDE SEQUENCE</scope>
</reference>
<evidence type="ECO:0000256" key="6">
    <source>
        <dbReference type="ARBA" id="ARBA00022786"/>
    </source>
</evidence>
<evidence type="ECO:0000256" key="7">
    <source>
        <dbReference type="ARBA" id="ARBA00022833"/>
    </source>
</evidence>
<feature type="compositionally biased region" description="Polar residues" evidence="8">
    <location>
        <begin position="2255"/>
        <end position="2267"/>
    </location>
</feature>
<dbReference type="CDD" id="cd20337">
    <property type="entry name" value="BRcat_RBR_HOIP"/>
    <property type="match status" value="1"/>
</dbReference>
<dbReference type="SUPFAM" id="SSF57850">
    <property type="entry name" value="RING/U-box"/>
    <property type="match status" value="2"/>
</dbReference>
<feature type="region of interest" description="Disordered" evidence="8">
    <location>
        <begin position="2334"/>
        <end position="2396"/>
    </location>
</feature>
<feature type="region of interest" description="Disordered" evidence="8">
    <location>
        <begin position="1847"/>
        <end position="1939"/>
    </location>
</feature>
<feature type="compositionally biased region" description="Polar residues" evidence="8">
    <location>
        <begin position="1682"/>
        <end position="1706"/>
    </location>
</feature>
<evidence type="ECO:0000256" key="2">
    <source>
        <dbReference type="ARBA" id="ARBA00022679"/>
    </source>
</evidence>
<dbReference type="Pfam" id="PF22191">
    <property type="entry name" value="IBR_1"/>
    <property type="match status" value="1"/>
</dbReference>
<feature type="compositionally biased region" description="Basic and acidic residues" evidence="8">
    <location>
        <begin position="1847"/>
        <end position="1857"/>
    </location>
</feature>
<feature type="compositionally biased region" description="Basic and acidic residues" evidence="8">
    <location>
        <begin position="945"/>
        <end position="981"/>
    </location>
</feature>
<dbReference type="CDD" id="cd20351">
    <property type="entry name" value="Rcat_RBR_HOIP"/>
    <property type="match status" value="1"/>
</dbReference>
<feature type="compositionally biased region" description="Low complexity" evidence="8">
    <location>
        <begin position="376"/>
        <end position="385"/>
    </location>
</feature>
<feature type="compositionally biased region" description="Acidic residues" evidence="8">
    <location>
        <begin position="1975"/>
        <end position="2004"/>
    </location>
</feature>
<dbReference type="InterPro" id="IPR041031">
    <property type="entry name" value="RNF31_C"/>
</dbReference>
<feature type="compositionally biased region" description="Low complexity" evidence="8">
    <location>
        <begin position="1085"/>
        <end position="1096"/>
    </location>
</feature>
<feature type="compositionally biased region" description="Basic and acidic residues" evidence="8">
    <location>
        <begin position="1893"/>
        <end position="1909"/>
    </location>
</feature>
<dbReference type="GO" id="GO:0097039">
    <property type="term" value="P:protein linear polyubiquitination"/>
    <property type="evidence" value="ECO:0007669"/>
    <property type="project" value="TreeGrafter"/>
</dbReference>
<sequence>MRKRYLTEVWYHLFNKHLSRYQERENTLVVNVDIRSIAKTRLVVAEHSVTLVLRASGFSPREMTCEKPPPVHPTEIRTSISPSSAVELNTTSALANYVNKSQANERWRPMAISNPSTRLRAARSMPQWVSSEKVAAYPLDKDGDRENKERSHKGQQREHAGIEICTITKRDSSRLQASEMMKLLRATTQRIKLDKIGNEKVIRKAGIETSLMDRHRVVQLVGAIRPYTNYVNTLGIKKQARNARQQQHDENTAPPPPPPPATEPPPLEPDYEVIEFPGQQYSNTPLPPKTGEGRRGDGKHCDLCGCSVPTVRCEKCANQIFCLSCDDMYHRHPKRQSHARKALDANRFQSLRPPLPPKGEHMPSPVPPPRKNKRTSSSSRLGSISPQLGFQGPPVPKKEFSIKDKMGSLKRMMGTRPLPPPPTNKFNTTSREAIEPSSPEEQSRQMADRMGTLQQRYRQHQAAMRGTTPIIPLTVMEMSRQSDSEREDSKVTRGRSNSMAAGKFPNLTDHEQPTSRDSGYTDWEADKWGTPSRHRSSSISGSSGIDVSPKHRHNPNNMSGDISRQSTITRRRTSDFTSPTPSSHSVQRGIPNQYVGRGMVQSSSVCDLQGMASPQPQHGFNSIQQAQSMAHLNCPSCNHGMVWMPNNPWEFNPPPGRTPSNLSINMLPPSPGYGPDGGAFVPMWGGNPNMGTWHGPPPGMYPQGAYPLGMSASQSNLHAGIPVGPQHRRAPSPAHSTKSAQPPRSRIISSPPHSVKSNQPQRRTNSPVQSLRGSQQRQRPPSPSRKSHLSRVSQSQRSSTMPRGKNTSRRMSSESSEEEEHIFLQEEDDVDNMSDVREDVYFESQDDKDEEEKSPSPPKLVVPDHPWECEHCTYVNRAGTRVCAMCCKTPSNLSQSPRRPSLELQRRRQRQSNSEVATVSSSNTANRNRNQSLSNTSSLRRNSKNNKDSYDENTSKLRRHNELGAKRQLHHESDDSYRDQSDSPYDESFVVAKFNKQLRISQKPSKPMEDDPYESVQVKSSEVEMGNNKKKGQKLEELKASQTARTKIRQAEQSDMMSDSKSVPSALSEHQTTTATSSDTHSQISLTSPSPLPASSEDSAAQNSAANKPAYVVIEPTRPTKVSTGVGPSPPKEIVARTPQVEPPPPDRVSVSTGIQSGAEAQRSVEVRSQVERKVEAKTKMVTSTGTSPPPQSISTQTYEVSLKVSGRSDSSTSPVILGRKEEENGRYKYGGGGGGSRLKRAMSLHMGTQTQDDTWATPPQQLYRSYSRQSLMSDTQSLPLSQARDLSPTRFDTRYLDEEVMAYTERNYRPYFGGCLNDLRKDEFQNGKQRSLMDPRRSLPMTDISKSQLDLHYLETMDSQRTSFPEQAGFNNYQRKPEPLVRRNSVGARSSSQPPDNRFGVSRPEYLTNIEDLVQRQRTDAMKSQGLELVKLLREAEQHNFTTEDLQVAMSHCGDKSPILWLQENWRNMIDTVVTLATNYGHERKENNIGTISVQEARDALRLHKGNVWAAVTECVEQRQKKYADLLSRGNFTREDIVTVLTANHGNMEAAYLDLSKTQLKPFLMRIWGPPAGTDNESGNLGAVVDQMDQLDIKNAGEIATADKTHPTDEDDSLSITDFVDARSDLELDETMTTDESKAVSPVSDSFTNPLSTEAAISSLVRPSDSGLNSPSDELIKQGRSDTQVPKGKTTTSAKEQNLPTNDNSSLKDEASDVPKEMAFHMLLNLLAVLNSDESNQNIPQLEAQKAAILATINNLVAKPPETKVDAKETEVQPVQLTGLETIMGETKHHKEGWENLVSENSVIAGELKNEPSHSSEEELQSSENTDSDFNEDCLLENLVSLSSEKKHVHKEDNRGVHLPTIINDDNQGQNSYRQVIQEPPQQGNSETNSITKKERTKESSTNTKRDNTTNVHSAESSSSLENVTNMNEPQDTLDKKTMKEVSKISTLRNDALNDLVKSVNTTLKEMADLCLGDENEDEYETEEEYETDDEEEIEEEISDEDMTDSKQVTVICRMDKIKNNQSFRDSRSNKEEMKNTKLNQTSKGHAIATNQTPTQEDRTPIKLKAQSNTDTINLSGNDAAPISKKEQSKAIQMKESNTSHTKVEHHVEEQRSPSQKPEHENINTIKSSKTESKIKITDVTSSADISKQDSKPSDIKVPNSSQKQLATKLPNIAAPKSQTVIPKPPPRKNTTIKPGTKTQTSIPRLVTNKETSSNIAQNKQKGTSKPVKKVSGTSAKIIPLKKDLPKKRENNKTETISESTPNQSQVKEESEELLPSVTLPKLDSNLENPVLDINKDLITSVDAMDMPDNTKSQSLDTAISIVRIEIADVKSSGDEELKPTSNISGPNMNDNAPDSILDEPQLLSDNSNGPPENTNENTNDEDTSARQEEEEAKKTDLFQFERQVRRCLAEGLVSTYEQAEIAVKLIDLKFDREEALSAAQECSTLAAAIAFLEQECELCMGKYTMKQITDRNINDAVCPFCKEPELDNDDEALEYFSNLDILLKSIVDPPVHELFQRKLRDRTLMQDPNFKWCVKCSSGFIANPRQKRLICPDCRSVTCAFCRRPWEKQHEGITCEKFAEWKEANDPEIQAAGLAKHLAENGIDCPKCKFRYSLARGGCMHFTCSQCKYEFCFGCGKPFLMGAKCTVSPFCAKLGLHSHHPRNCLFYLRDKEPKELQKLLQDNEVHFDTELPKNLKAQQEAGEVIKCLVQLQKETPAGLIDDVCKSETMDETRRTLPVDPISVLSTDDLETLVKRAGKRVPPNPYGTPAEVFRERLLKVQTQHFFNFLPLLFCSLVHYIEYLVGLIVVHKLDPVTIFDLVDVRQELKRRGKALPARTENATDDEYRILCVKVVQEEIPLD</sequence>
<dbReference type="GO" id="GO:0071797">
    <property type="term" value="C:LUBAC complex"/>
    <property type="evidence" value="ECO:0007669"/>
    <property type="project" value="InterPro"/>
</dbReference>
<dbReference type="EMBL" id="OE180873">
    <property type="protein sequence ID" value="CAD7572172.1"/>
    <property type="molecule type" value="Genomic_DNA"/>
</dbReference>
<evidence type="ECO:0000256" key="3">
    <source>
        <dbReference type="ARBA" id="ARBA00022723"/>
    </source>
</evidence>
<feature type="compositionally biased region" description="Basic and acidic residues" evidence="8">
    <location>
        <begin position="139"/>
        <end position="149"/>
    </location>
</feature>
<dbReference type="InterPro" id="IPR047540">
    <property type="entry name" value="BRcat_RBR_RNF31-like"/>
</dbReference>
<keyword evidence="6" id="KW-0833">Ubl conjugation pathway</keyword>
<dbReference type="GO" id="GO:0061630">
    <property type="term" value="F:ubiquitin protein ligase activity"/>
    <property type="evidence" value="ECO:0007669"/>
    <property type="project" value="TreeGrafter"/>
</dbReference>
<feature type="compositionally biased region" description="Pro residues" evidence="8">
    <location>
        <begin position="253"/>
        <end position="268"/>
    </location>
</feature>
<dbReference type="PANTHER" id="PTHR16004">
    <property type="entry name" value="RING FINGER PROTEIN 31-RELATED"/>
    <property type="match status" value="1"/>
</dbReference>
<evidence type="ECO:0000256" key="5">
    <source>
        <dbReference type="ARBA" id="ARBA00022771"/>
    </source>
</evidence>
<feature type="region of interest" description="Disordered" evidence="8">
    <location>
        <begin position="1368"/>
        <end position="1403"/>
    </location>
</feature>
<evidence type="ECO:0000259" key="9">
    <source>
        <dbReference type="PROSITE" id="PS51873"/>
    </source>
</evidence>
<dbReference type="GO" id="GO:1990450">
    <property type="term" value="F:linear polyubiquitin binding"/>
    <property type="evidence" value="ECO:0007669"/>
    <property type="project" value="TreeGrafter"/>
</dbReference>
<feature type="compositionally biased region" description="Polar residues" evidence="8">
    <location>
        <begin position="2341"/>
        <end position="2354"/>
    </location>
</feature>
<feature type="compositionally biased region" description="Basic and acidic residues" evidence="8">
    <location>
        <begin position="480"/>
        <end position="491"/>
    </location>
</feature>
<feature type="region of interest" description="Disordered" evidence="8">
    <location>
        <begin position="1001"/>
        <end position="1170"/>
    </location>
</feature>
<feature type="compositionally biased region" description="Polar residues" evidence="8">
    <location>
        <begin position="2038"/>
        <end position="2056"/>
    </location>
</feature>
<feature type="region of interest" description="Disordered" evidence="8">
    <location>
        <begin position="889"/>
        <end position="984"/>
    </location>
</feature>
<feature type="compositionally biased region" description="Polar residues" evidence="8">
    <location>
        <begin position="790"/>
        <end position="801"/>
    </location>
</feature>
<accession>A0A7R9J4B8</accession>
<dbReference type="Pfam" id="PF01485">
    <property type="entry name" value="IBR"/>
    <property type="match status" value="1"/>
</dbReference>
<feature type="compositionally biased region" description="Basic and acidic residues" evidence="8">
    <location>
        <begin position="2242"/>
        <end position="2254"/>
    </location>
</feature>
<feature type="region of interest" description="Disordered" evidence="8">
    <location>
        <begin position="1659"/>
        <end position="1712"/>
    </location>
</feature>
<evidence type="ECO:0000256" key="8">
    <source>
        <dbReference type="SAM" id="MobiDB-lite"/>
    </source>
</evidence>
<dbReference type="PROSITE" id="PS01358">
    <property type="entry name" value="ZF_RANBP2_1"/>
    <property type="match status" value="1"/>
</dbReference>
<dbReference type="InterPro" id="IPR002867">
    <property type="entry name" value="IBR_dom"/>
</dbReference>
<feature type="compositionally biased region" description="Polar residues" evidence="8">
    <location>
        <begin position="755"/>
        <end position="773"/>
    </location>
</feature>
<dbReference type="InterPro" id="IPR026254">
    <property type="entry name" value="RNF31-like"/>
</dbReference>
<dbReference type="InterPro" id="IPR001876">
    <property type="entry name" value="Znf_RanBP2"/>
</dbReference>
<dbReference type="PROSITE" id="PS51873">
    <property type="entry name" value="TRIAD"/>
    <property type="match status" value="1"/>
</dbReference>
<keyword evidence="4" id="KW-0677">Repeat</keyword>
<feature type="compositionally biased region" description="Low complexity" evidence="8">
    <location>
        <begin position="926"/>
        <end position="940"/>
    </location>
</feature>
<feature type="region of interest" description="Disordered" evidence="8">
    <location>
        <begin position="135"/>
        <end position="159"/>
    </location>
</feature>
<feature type="compositionally biased region" description="Polar residues" evidence="8">
    <location>
        <begin position="575"/>
        <end position="586"/>
    </location>
</feature>
<feature type="compositionally biased region" description="Acidic residues" evidence="8">
    <location>
        <begin position="815"/>
        <end position="832"/>
    </location>
</feature>
<dbReference type="Pfam" id="PF16678">
    <property type="entry name" value="UBA_HOIP"/>
    <property type="match status" value="1"/>
</dbReference>
<feature type="compositionally biased region" description="Acidic residues" evidence="8">
    <location>
        <begin position="1819"/>
        <end position="1830"/>
    </location>
</feature>
<feature type="region of interest" description="Disordered" evidence="8">
    <location>
        <begin position="2021"/>
        <end position="2286"/>
    </location>
</feature>
<keyword evidence="7" id="KW-0862">Zinc</keyword>
<name>A0A7R9J4B8_TIMCA</name>
<dbReference type="InterPro" id="IPR044066">
    <property type="entry name" value="TRIAD_supradom"/>
</dbReference>
<dbReference type="CDD" id="cd19815">
    <property type="entry name" value="Bbox1_HOIP"/>
    <property type="match status" value="1"/>
</dbReference>
<comment type="similarity">
    <text evidence="1">Belongs to the RBR family.</text>
</comment>
<keyword evidence="2" id="KW-0808">Transferase</keyword>